<evidence type="ECO:0000313" key="1">
    <source>
        <dbReference type="EMBL" id="KAI8534998.1"/>
    </source>
</evidence>
<dbReference type="EMBL" id="CM046397">
    <property type="protein sequence ID" value="KAI8534998.1"/>
    <property type="molecule type" value="Genomic_DNA"/>
</dbReference>
<gene>
    <name evidence="1" type="ORF">RHMOL_Rhmol10G0140900</name>
</gene>
<sequence length="79" mass="9070">MKEKIYVNSLLHGSMTTLNRFVKINGRTKVITTFRDMGANTSGRYGNVRDNAIMILLVWESDIASAMHYSINSRLVYFH</sequence>
<dbReference type="Proteomes" id="UP001062846">
    <property type="component" value="Chromosome 10"/>
</dbReference>
<accession>A0ACC0M3L4</accession>
<keyword evidence="2" id="KW-1185">Reference proteome</keyword>
<evidence type="ECO:0000313" key="2">
    <source>
        <dbReference type="Proteomes" id="UP001062846"/>
    </source>
</evidence>
<proteinExistence type="predicted"/>
<reference evidence="1" key="1">
    <citation type="submission" date="2022-02" db="EMBL/GenBank/DDBJ databases">
        <title>Plant Genome Project.</title>
        <authorList>
            <person name="Zhang R.-G."/>
        </authorList>
    </citation>
    <scope>NUCLEOTIDE SEQUENCE</scope>
    <source>
        <strain evidence="1">AT1</strain>
    </source>
</reference>
<organism evidence="1 2">
    <name type="scientific">Rhododendron molle</name>
    <name type="common">Chinese azalea</name>
    <name type="synonym">Azalea mollis</name>
    <dbReference type="NCBI Taxonomy" id="49168"/>
    <lineage>
        <taxon>Eukaryota</taxon>
        <taxon>Viridiplantae</taxon>
        <taxon>Streptophyta</taxon>
        <taxon>Embryophyta</taxon>
        <taxon>Tracheophyta</taxon>
        <taxon>Spermatophyta</taxon>
        <taxon>Magnoliopsida</taxon>
        <taxon>eudicotyledons</taxon>
        <taxon>Gunneridae</taxon>
        <taxon>Pentapetalae</taxon>
        <taxon>asterids</taxon>
        <taxon>Ericales</taxon>
        <taxon>Ericaceae</taxon>
        <taxon>Ericoideae</taxon>
        <taxon>Rhodoreae</taxon>
        <taxon>Rhododendron</taxon>
    </lineage>
</organism>
<protein>
    <submittedName>
        <fullName evidence="1">Uncharacterized protein</fullName>
    </submittedName>
</protein>
<name>A0ACC0M3L4_RHOML</name>
<comment type="caution">
    <text evidence="1">The sequence shown here is derived from an EMBL/GenBank/DDBJ whole genome shotgun (WGS) entry which is preliminary data.</text>
</comment>